<dbReference type="SUPFAM" id="SSF52540">
    <property type="entry name" value="P-loop containing nucleoside triphosphate hydrolases"/>
    <property type="match status" value="1"/>
</dbReference>
<comment type="caution">
    <text evidence="4">The sequence shown here is derived from an EMBL/GenBank/DDBJ whole genome shotgun (WGS) entry which is preliminary data.</text>
</comment>
<dbReference type="Gene3D" id="3.40.50.300">
    <property type="entry name" value="P-loop containing nucleotide triphosphate hydrolases"/>
    <property type="match status" value="1"/>
</dbReference>
<dbReference type="SMART" id="SM00320">
    <property type="entry name" value="WD40"/>
    <property type="match status" value="6"/>
</dbReference>
<name>A0AAE0D128_COLKA</name>
<evidence type="ECO:0008006" key="6">
    <source>
        <dbReference type="Google" id="ProtNLM"/>
    </source>
</evidence>
<dbReference type="Gene3D" id="2.130.10.10">
    <property type="entry name" value="YVTN repeat-like/Quinoprotein amine dehydrogenase"/>
    <property type="match status" value="2"/>
</dbReference>
<dbReference type="InterPro" id="IPR001680">
    <property type="entry name" value="WD40_rpt"/>
</dbReference>
<gene>
    <name evidence="4" type="ORF">CKAH01_07929</name>
</gene>
<dbReference type="InterPro" id="IPR027417">
    <property type="entry name" value="P-loop_NTPase"/>
</dbReference>
<evidence type="ECO:0000313" key="5">
    <source>
        <dbReference type="Proteomes" id="UP001281614"/>
    </source>
</evidence>
<dbReference type="Pfam" id="PF00400">
    <property type="entry name" value="WD40"/>
    <property type="match status" value="1"/>
</dbReference>
<feature type="domain" description="GPI inositol-deacylase winged helix" evidence="2">
    <location>
        <begin position="612"/>
        <end position="700"/>
    </location>
</feature>
<dbReference type="SUPFAM" id="SSF50998">
    <property type="entry name" value="Quinoprotein alcohol dehydrogenase-like"/>
    <property type="match status" value="1"/>
</dbReference>
<feature type="domain" description="Nephrocystin 3-like N-terminal" evidence="3">
    <location>
        <begin position="349"/>
        <end position="509"/>
    </location>
</feature>
<evidence type="ECO:0000313" key="4">
    <source>
        <dbReference type="EMBL" id="KAK2735145.1"/>
    </source>
</evidence>
<dbReference type="InterPro" id="IPR015943">
    <property type="entry name" value="WD40/YVTN_repeat-like_dom_sf"/>
</dbReference>
<sequence>MDKLTPLRKESNGSSTFSSRLARTLTFRSQRSNQYNKETAEEVRGPYGLVLLSSPSEPIVDFVFVHGLRGGSRKTWSKSEDPLHFWPKEWLPRDTDFKHVRIHSFGYNSDWSQPYDTVLNVHDFGKSLLGALDDSPLIRRDATLPLVMVGHSMGGLVIKKAYILAKRDPIYHGLSDRFNTLFFIATPHRGADSAQLLSNLLRAASLGNHSYLTDLRKNSPSIESINDEFRHIHDRLSLYSFYETDPTNIGIRSSLIVEKDSAILGYAGERAAYINADHRGVCKFDTPEDSNYLILRHAFAHAIEGISEGWSRSRADMQREHKQRLEKFLDIHQPPEDQYLHHSYLKIQNTCDWLVERPTFQEWRDSGAQNVYWLSGNPASGKSVMSAHIKDHLEGANFSCSYFFFTHDSKFGSDVSYCLRSIAYQMASSNVYVRDTLLAMIDDGSQLAKSNFRAIWQKLFVGGIFRTPLFQPYFWVLDGLDECEERHELVKMLGEIPQEYPLRVFVTSRPSAVPAQPPGAGSLRMHHEQLLKEESAKDIRTMIEANMHLFPEKDDSARRELIQQIIGKADGCFLWVKLVVDELRKAYSPKDTERILESVPVGMDALYSRILKSMEQAQYGRQVAKAIIRWTVLSSRPLTVDELDEALKLDQQDTIPDLASKVASACGHLVYVDSKDRVRMIHQTARDFLLQPNLQSEFALKSSDCHGRLARVCLEYLLGNEMKGPRGRRSSAARILSEPSPFATYACSSFFEHVRGTSSGDRDVFMLLHDFVTSSNVLRWIELVAKSGNLEPLVRTAKVVDGFLRRRLSKHPSFDEDKHPIIATWSIDLLRLASKFGRQLLMAPWSIHNLVPPFCPSDSAVHKQFGTSRHSITVQGLSNQSWDDRISCFVAPGEQTSAAAYGDGQYAVGYSSGLIIVFQTTSCQVLRTVHHFEHIKSLEFSHSGRMLASGAMKSIQVFNIHTGDQVLKQDTGNQCLALYFDRLDQHISAVLRNNEKMTWEIDSGDLLSSKSLVDQASGSTSEHSMAARAPLGAAFSLELNLLAIVFRAPSVMIWDLENDCFFGYCNRRPDSQPAKKVRQAPALSAIFCSRPGIKLMAATYFDGELILFDPEEDVVIASAMAGGEVLACSPDGKTLATGDSAGNIRLFEFDTLKLLYRINSFDDGIKSLALNVDGRRFIDIRGSTCNVWEPSELIRQEPADQNSDSDGRSTTAKEINLADDGDLVMITSCAVQSVGEMVICGKDDGSVCHYDAQAGQQLRVLYSHGQGAAITHLSFDFHSGLIASADDSSTVMVHKMSNRGVTDVGEPLARVKHDDSISQLFVDSKRLFIVSPSAISIFSTENGKRVKSLTRWQHIAADEDPEIMVPLSGVHNPAKPWKWLMKTGQVILLDSNGPVSFRSDSLESTTELTGVPHSDKKSRSSPVWEEDGILETVILCFNDQYLAMTSPSANPLDPPIFSLRPSPLAKTSTSVSPNAAIHRISRYLAKVLGSVGSKLIFIDRFNWVSSIELAADHYARHFCVPSDWLSMNGFLVEVTETMVVFVRRNEIAVVRNWFAVVDDITIA</sequence>
<dbReference type="PANTHER" id="PTHR10039:SF16">
    <property type="entry name" value="GPI INOSITOL-DEACYLASE"/>
    <property type="match status" value="1"/>
</dbReference>
<evidence type="ECO:0000256" key="1">
    <source>
        <dbReference type="ARBA" id="ARBA00022737"/>
    </source>
</evidence>
<accession>A0AAE0D128</accession>
<dbReference type="EMBL" id="VYYT01000445">
    <property type="protein sequence ID" value="KAK2735145.1"/>
    <property type="molecule type" value="Genomic_DNA"/>
</dbReference>
<dbReference type="Pfam" id="PF22939">
    <property type="entry name" value="WHD_GPIID"/>
    <property type="match status" value="1"/>
</dbReference>
<dbReference type="InterPro" id="IPR029058">
    <property type="entry name" value="AB_hydrolase_fold"/>
</dbReference>
<dbReference type="InterPro" id="IPR011047">
    <property type="entry name" value="Quinoprotein_ADH-like_sf"/>
</dbReference>
<proteinExistence type="predicted"/>
<dbReference type="Pfam" id="PF24883">
    <property type="entry name" value="NPHP3_N"/>
    <property type="match status" value="1"/>
</dbReference>
<dbReference type="InterPro" id="IPR056884">
    <property type="entry name" value="NPHP3-like_N"/>
</dbReference>
<evidence type="ECO:0000259" key="3">
    <source>
        <dbReference type="Pfam" id="PF24883"/>
    </source>
</evidence>
<dbReference type="Gene3D" id="3.40.50.1820">
    <property type="entry name" value="alpha/beta hydrolase"/>
    <property type="match status" value="1"/>
</dbReference>
<dbReference type="InterPro" id="IPR054471">
    <property type="entry name" value="GPIID_WHD"/>
</dbReference>
<dbReference type="PANTHER" id="PTHR10039">
    <property type="entry name" value="AMELOGENIN"/>
    <property type="match status" value="1"/>
</dbReference>
<reference evidence="4" key="1">
    <citation type="submission" date="2023-02" db="EMBL/GenBank/DDBJ databases">
        <title>Colletotrichum kahawae CIFC_Que2 genome sequencing and assembly.</title>
        <authorList>
            <person name="Baroncelli R."/>
        </authorList>
    </citation>
    <scope>NUCLEOTIDE SEQUENCE</scope>
    <source>
        <strain evidence="4">CIFC_Que2</strain>
    </source>
</reference>
<organism evidence="4 5">
    <name type="scientific">Colletotrichum kahawae</name>
    <name type="common">Coffee berry disease fungus</name>
    <dbReference type="NCBI Taxonomy" id="34407"/>
    <lineage>
        <taxon>Eukaryota</taxon>
        <taxon>Fungi</taxon>
        <taxon>Dikarya</taxon>
        <taxon>Ascomycota</taxon>
        <taxon>Pezizomycotina</taxon>
        <taxon>Sordariomycetes</taxon>
        <taxon>Hypocreomycetidae</taxon>
        <taxon>Glomerellales</taxon>
        <taxon>Glomerellaceae</taxon>
        <taxon>Colletotrichum</taxon>
        <taxon>Colletotrichum gloeosporioides species complex</taxon>
    </lineage>
</organism>
<protein>
    <recommendedName>
        <fullName evidence="6">GPI inositol-deacylase</fullName>
    </recommendedName>
</protein>
<keyword evidence="1" id="KW-0677">Repeat</keyword>
<evidence type="ECO:0000259" key="2">
    <source>
        <dbReference type="Pfam" id="PF22939"/>
    </source>
</evidence>
<dbReference type="Proteomes" id="UP001281614">
    <property type="component" value="Unassembled WGS sequence"/>
</dbReference>
<keyword evidence="5" id="KW-1185">Reference proteome</keyword>
<dbReference type="SUPFAM" id="SSF53474">
    <property type="entry name" value="alpha/beta-Hydrolases"/>
    <property type="match status" value="1"/>
</dbReference>